<proteinExistence type="predicted"/>
<feature type="domain" description="HTH myb-type" evidence="3">
    <location>
        <begin position="31"/>
        <end position="70"/>
    </location>
</feature>
<feature type="region of interest" description="Disordered" evidence="1">
    <location>
        <begin position="69"/>
        <end position="99"/>
    </location>
</feature>
<dbReference type="EMBL" id="FN392320">
    <property type="protein sequence ID" value="CAY69703.1"/>
    <property type="molecule type" value="Genomic_DNA"/>
</dbReference>
<dbReference type="AlphaFoldDB" id="C4R2H9"/>
<dbReference type="SUPFAM" id="SSF46689">
    <property type="entry name" value="Homeodomain-like"/>
    <property type="match status" value="1"/>
</dbReference>
<feature type="domain" description="Myb-like" evidence="2">
    <location>
        <begin position="22"/>
        <end position="66"/>
    </location>
</feature>
<dbReference type="PROSITE" id="PS50090">
    <property type="entry name" value="MYB_LIKE"/>
    <property type="match status" value="1"/>
</dbReference>
<protein>
    <submittedName>
        <fullName evidence="4">Uncharacterized protein</fullName>
    </submittedName>
</protein>
<feature type="compositionally biased region" description="Polar residues" evidence="1">
    <location>
        <begin position="340"/>
        <end position="360"/>
    </location>
</feature>
<dbReference type="PROSITE" id="PS51294">
    <property type="entry name" value="HTH_MYB"/>
    <property type="match status" value="1"/>
</dbReference>
<dbReference type="SMART" id="SM00717">
    <property type="entry name" value="SANT"/>
    <property type="match status" value="2"/>
</dbReference>
<dbReference type="GeneID" id="8198622"/>
<evidence type="ECO:0000259" key="2">
    <source>
        <dbReference type="PROSITE" id="PS50090"/>
    </source>
</evidence>
<gene>
    <name evidence="4" type="ordered locus">PAS_chr2-2_0214</name>
</gene>
<dbReference type="OrthoDB" id="2143914at2759"/>
<feature type="compositionally biased region" description="Low complexity" evidence="1">
    <location>
        <begin position="249"/>
        <end position="261"/>
    </location>
</feature>
<dbReference type="eggNOG" id="ENOG502RXV1">
    <property type="taxonomic scope" value="Eukaryota"/>
</dbReference>
<keyword evidence="5" id="KW-1185">Reference proteome</keyword>
<dbReference type="InParanoid" id="C4R2H9"/>
<dbReference type="InterPro" id="IPR009057">
    <property type="entry name" value="Homeodomain-like_sf"/>
</dbReference>
<feature type="region of interest" description="Disordered" evidence="1">
    <location>
        <begin position="249"/>
        <end position="277"/>
    </location>
</feature>
<dbReference type="InterPro" id="IPR017930">
    <property type="entry name" value="Myb_dom"/>
</dbReference>
<accession>C4R2H9</accession>
<reference evidence="4 5" key="1">
    <citation type="journal article" date="2009" name="Nat. Biotechnol.">
        <title>Genome sequence of the recombinant protein production host Pichia pastoris.</title>
        <authorList>
            <person name="De Schutter K."/>
            <person name="Lin Y.C."/>
            <person name="Tiels P."/>
            <person name="Van Hecke A."/>
            <person name="Glinka S."/>
            <person name="Weber-Lehmann J."/>
            <person name="Rouze P."/>
            <person name="Van de Peer Y."/>
            <person name="Callewaert N."/>
        </authorList>
    </citation>
    <scope>NUCLEOTIDE SEQUENCE [LARGE SCALE GENOMIC DNA]</scope>
    <source>
        <strain evidence="5">GS115 / ATCC 20864</strain>
    </source>
</reference>
<name>C4R2H9_KOMPG</name>
<dbReference type="Pfam" id="PF13921">
    <property type="entry name" value="Myb_DNA-bind_6"/>
    <property type="match status" value="1"/>
</dbReference>
<feature type="compositionally biased region" description="Polar residues" evidence="1">
    <location>
        <begin position="267"/>
        <end position="277"/>
    </location>
</feature>
<feature type="region of interest" description="Disordered" evidence="1">
    <location>
        <begin position="112"/>
        <end position="133"/>
    </location>
</feature>
<dbReference type="Gene3D" id="1.10.10.60">
    <property type="entry name" value="Homeodomain-like"/>
    <property type="match status" value="1"/>
</dbReference>
<evidence type="ECO:0000256" key="1">
    <source>
        <dbReference type="SAM" id="MobiDB-lite"/>
    </source>
</evidence>
<dbReference type="KEGG" id="ppa:PAS_chr2-2_0214"/>
<sequence length="360" mass="39768">MSQGEQTDSNIKFTRVFSRTPSSWDPQDDILLRHLKEQQKLGWKEIAAHFNHRTPNACQFRWRRLRSGALKSSQPPSPNVTPTPISGSSSGIGLNKPKSNLSEKISASKTIVATESSSSSASPPPSSIKDEENKTINVSATSYWVPNSETKPISITSYNNAWSTERNMPWEEEEDELLLSRTKRELSFAELSILLPSRSENDIWSRIDYLEKSQNVPERSSSSFKLSQSPGALAASNIGRSMSISSLTSSYSNISSQPPSSVRRESSTSNLVGAPLSTPSYPASFRHRSITGASFQMSSSLPEESLMNIGSPLLKNYPRRHHDSFSTESSSIPEKKDPETGTNLPSINTIFNNTGCYRNT</sequence>
<dbReference type="HOGENOM" id="CLU_769678_0_0_1"/>
<dbReference type="InterPro" id="IPR001005">
    <property type="entry name" value="SANT/Myb"/>
</dbReference>
<dbReference type="Proteomes" id="UP000000314">
    <property type="component" value="Chromosome 2"/>
</dbReference>
<organism evidence="4 5">
    <name type="scientific">Komagataella phaffii (strain GS115 / ATCC 20864)</name>
    <name type="common">Yeast</name>
    <name type="synonym">Pichia pastoris</name>
    <dbReference type="NCBI Taxonomy" id="644223"/>
    <lineage>
        <taxon>Eukaryota</taxon>
        <taxon>Fungi</taxon>
        <taxon>Dikarya</taxon>
        <taxon>Ascomycota</taxon>
        <taxon>Saccharomycotina</taxon>
        <taxon>Pichiomycetes</taxon>
        <taxon>Pichiales</taxon>
        <taxon>Pichiaceae</taxon>
        <taxon>Komagataella</taxon>
    </lineage>
</organism>
<evidence type="ECO:0000313" key="4">
    <source>
        <dbReference type="EMBL" id="CAY69703.1"/>
    </source>
</evidence>
<dbReference type="RefSeq" id="XP_002491983.1">
    <property type="nucleotide sequence ID" value="XM_002491938.1"/>
</dbReference>
<evidence type="ECO:0000259" key="3">
    <source>
        <dbReference type="PROSITE" id="PS51294"/>
    </source>
</evidence>
<evidence type="ECO:0000313" key="5">
    <source>
        <dbReference type="Proteomes" id="UP000000314"/>
    </source>
</evidence>
<dbReference type="CDD" id="cd00167">
    <property type="entry name" value="SANT"/>
    <property type="match status" value="1"/>
</dbReference>
<feature type="region of interest" description="Disordered" evidence="1">
    <location>
        <begin position="313"/>
        <end position="360"/>
    </location>
</feature>